<keyword evidence="5" id="KW-0812">Transmembrane</keyword>
<dbReference type="SUPFAM" id="SSF101898">
    <property type="entry name" value="NHL repeat"/>
    <property type="match status" value="1"/>
</dbReference>
<evidence type="ECO:0000256" key="4">
    <source>
        <dbReference type="ARBA" id="ARBA00023163"/>
    </source>
</evidence>
<dbReference type="GO" id="GO:0003700">
    <property type="term" value="F:DNA-binding transcription factor activity"/>
    <property type="evidence" value="ECO:0007669"/>
    <property type="project" value="InterPro"/>
</dbReference>
<dbReference type="Pfam" id="PF07495">
    <property type="entry name" value="Y_Y_Y"/>
    <property type="match status" value="1"/>
</dbReference>
<evidence type="ECO:0000259" key="6">
    <source>
        <dbReference type="PROSITE" id="PS01124"/>
    </source>
</evidence>
<dbReference type="InterPro" id="IPR013783">
    <property type="entry name" value="Ig-like_fold"/>
</dbReference>
<dbReference type="RefSeq" id="WP_114436804.1">
    <property type="nucleotide sequence ID" value="NZ_QPIZ01000007.1"/>
</dbReference>
<dbReference type="Gene3D" id="1.10.10.60">
    <property type="entry name" value="Homeodomain-like"/>
    <property type="match status" value="2"/>
</dbReference>
<keyword evidence="1" id="KW-0597">Phosphoprotein</keyword>
<name>A0A368V961_9BACT</name>
<sequence>MEDIRFSFCRWFLFFLFLLPKNGLSQEVRFDKLTVADGLSNNFVRSIFKDYLGFIWIGTLDGLDRYDGVEVRSYTEKFPEDQQQVNCIINDVRNGFWIGTDGGLFYWDYISPEFRQIPISDNEINVTTLVSLPDDSLMLAASSQDVYLINTKSFRYSKIELNGPTAEDIGGVTDGLYDGGNFVWLLTPRSLIKFDLKESSVQIFKNNTQDSPNSNFSCFTLYEGNILVGTFLDGIFLFEVEEERFYPFKGVKNNFILSLDYQPEKKMLHVGTDGNGLIVYNTQNQNLRSFEKDNSNRYSLNSNAIYSIFIDDDYRYWLGTYQGGVNYSHGEVDLFDVSTERNGIFLGDKSIRSLFFDGNGNEFVGTKDGLFVFRKDGSNQYFNTDNNDFLNSNVILALKKHEENLLVGTFHGGLSLYDMQSKELKSFSKDPIFLRASFYAIEHDRNGNLWLGSMAGLYRIDKKTGKIRHFTRNNSELKRDGIISLFFDSQDRIWIGSVAGASVYSVDSERLINIETDFDLFSYKTVCFFEDHRKNIWLATEGDGLCEVDADLSEINCYKTGDGISSNFITAITEAPDDIFWVSSSRGLSRFDRIGENFSNYTLADGLPSLVFNRGAVLNEYDSTGKIWFGSEGGMFSFNPDSLMMGSPKTKVVLTDFYLSGQVVEPKLGTFLDSPVDLMTEIHLPRGDNNFGFRFISLNYQNPIDNKYFYRMLGKDENWRVAEGNHVNFSDIKPGKYTFEICLSESVPSDDNTTSSIDIIVEPRLYQNRFFVVFLVVFLSGIFFFGLYFIKRLNRRLAKLKESQFSKISRPKYETSYLSRERRNEIEEALLKYISESKVYENPALKISDLATALDFSPHHISQVINQNLNQSFYEFINNYRIESVKFYMEDPSSQKYTLYAIAQKCGYKSKTSFYRAFKKITGYTPTEYQAMLNEKN</sequence>
<evidence type="ECO:0000256" key="2">
    <source>
        <dbReference type="ARBA" id="ARBA00023015"/>
    </source>
</evidence>
<dbReference type="PANTHER" id="PTHR43547:SF2">
    <property type="entry name" value="HYBRID SIGNAL TRANSDUCTION HISTIDINE KINASE C"/>
    <property type="match status" value="1"/>
</dbReference>
<evidence type="ECO:0000256" key="3">
    <source>
        <dbReference type="ARBA" id="ARBA00023125"/>
    </source>
</evidence>
<dbReference type="Proteomes" id="UP000252733">
    <property type="component" value="Unassembled WGS sequence"/>
</dbReference>
<keyword evidence="8" id="KW-1185">Reference proteome</keyword>
<dbReference type="InterPro" id="IPR011123">
    <property type="entry name" value="Y_Y_Y"/>
</dbReference>
<reference evidence="7 8" key="1">
    <citation type="submission" date="2018-07" db="EMBL/GenBank/DDBJ databases">
        <title>Freshwater and sediment microbial communities from various areas in North America, analyzing microbe dynamics in response to fracking.</title>
        <authorList>
            <person name="Lamendella R."/>
        </authorList>
    </citation>
    <scope>NUCLEOTIDE SEQUENCE [LARGE SCALE GENOMIC DNA]</scope>
    <source>
        <strain evidence="7 8">160A</strain>
    </source>
</reference>
<dbReference type="GO" id="GO:0000155">
    <property type="term" value="F:phosphorelay sensor kinase activity"/>
    <property type="evidence" value="ECO:0007669"/>
    <property type="project" value="TreeGrafter"/>
</dbReference>
<accession>A0A368V961</accession>
<dbReference type="PROSITE" id="PS00041">
    <property type="entry name" value="HTH_ARAC_FAMILY_1"/>
    <property type="match status" value="1"/>
</dbReference>
<dbReference type="InterPro" id="IPR009057">
    <property type="entry name" value="Homeodomain-like_sf"/>
</dbReference>
<dbReference type="SMART" id="SM00342">
    <property type="entry name" value="HTH_ARAC"/>
    <property type="match status" value="1"/>
</dbReference>
<keyword evidence="5" id="KW-1133">Transmembrane helix</keyword>
<dbReference type="Gene3D" id="2.60.40.10">
    <property type="entry name" value="Immunoglobulins"/>
    <property type="match status" value="1"/>
</dbReference>
<dbReference type="Pfam" id="PF12833">
    <property type="entry name" value="HTH_18"/>
    <property type="match status" value="1"/>
</dbReference>
<dbReference type="InterPro" id="IPR015943">
    <property type="entry name" value="WD40/YVTN_repeat-like_dom_sf"/>
</dbReference>
<organism evidence="7 8">
    <name type="scientific">Marinilabilia salmonicolor</name>
    <dbReference type="NCBI Taxonomy" id="989"/>
    <lineage>
        <taxon>Bacteria</taxon>
        <taxon>Pseudomonadati</taxon>
        <taxon>Bacteroidota</taxon>
        <taxon>Bacteroidia</taxon>
        <taxon>Marinilabiliales</taxon>
        <taxon>Marinilabiliaceae</taxon>
        <taxon>Marinilabilia</taxon>
    </lineage>
</organism>
<dbReference type="SUPFAM" id="SSF63829">
    <property type="entry name" value="Calcium-dependent phosphotriesterase"/>
    <property type="match status" value="1"/>
</dbReference>
<feature type="domain" description="HTH araC/xylS-type" evidence="6">
    <location>
        <begin position="828"/>
        <end position="932"/>
    </location>
</feature>
<dbReference type="Pfam" id="PF07494">
    <property type="entry name" value="Reg_prop"/>
    <property type="match status" value="2"/>
</dbReference>
<dbReference type="PROSITE" id="PS01124">
    <property type="entry name" value="HTH_ARAC_FAMILY_2"/>
    <property type="match status" value="1"/>
</dbReference>
<dbReference type="GO" id="GO:0043565">
    <property type="term" value="F:sequence-specific DNA binding"/>
    <property type="evidence" value="ECO:0007669"/>
    <property type="project" value="InterPro"/>
</dbReference>
<keyword evidence="5" id="KW-0472">Membrane</keyword>
<evidence type="ECO:0000313" key="8">
    <source>
        <dbReference type="Proteomes" id="UP000252733"/>
    </source>
</evidence>
<dbReference type="Gene3D" id="2.130.10.10">
    <property type="entry name" value="YVTN repeat-like/Quinoprotein amine dehydrogenase"/>
    <property type="match status" value="2"/>
</dbReference>
<keyword evidence="3" id="KW-0238">DNA-binding</keyword>
<dbReference type="InterPro" id="IPR018062">
    <property type="entry name" value="HTH_AraC-typ_CS"/>
</dbReference>
<protein>
    <submittedName>
        <fullName evidence="7">Ligand-binding sensor domain-containing protein</fullName>
    </submittedName>
</protein>
<comment type="caution">
    <text evidence="7">The sequence shown here is derived from an EMBL/GenBank/DDBJ whole genome shotgun (WGS) entry which is preliminary data.</text>
</comment>
<dbReference type="InterPro" id="IPR011110">
    <property type="entry name" value="Reg_prop"/>
</dbReference>
<keyword evidence="4" id="KW-0804">Transcription</keyword>
<evidence type="ECO:0000256" key="5">
    <source>
        <dbReference type="SAM" id="Phobius"/>
    </source>
</evidence>
<evidence type="ECO:0000256" key="1">
    <source>
        <dbReference type="ARBA" id="ARBA00022553"/>
    </source>
</evidence>
<keyword evidence="2" id="KW-0805">Transcription regulation</keyword>
<evidence type="ECO:0000313" key="7">
    <source>
        <dbReference type="EMBL" id="RCW36805.1"/>
    </source>
</evidence>
<dbReference type="EMBL" id="QPIZ01000007">
    <property type="protein sequence ID" value="RCW36805.1"/>
    <property type="molecule type" value="Genomic_DNA"/>
</dbReference>
<proteinExistence type="predicted"/>
<dbReference type="InterPro" id="IPR018060">
    <property type="entry name" value="HTH_AraC"/>
</dbReference>
<gene>
    <name evidence="7" type="ORF">DFO77_10796</name>
</gene>
<dbReference type="AlphaFoldDB" id="A0A368V961"/>
<feature type="transmembrane region" description="Helical" evidence="5">
    <location>
        <begin position="770"/>
        <end position="790"/>
    </location>
</feature>
<dbReference type="PANTHER" id="PTHR43547">
    <property type="entry name" value="TWO-COMPONENT HISTIDINE KINASE"/>
    <property type="match status" value="1"/>
</dbReference>
<dbReference type="SUPFAM" id="SSF46689">
    <property type="entry name" value="Homeodomain-like"/>
    <property type="match status" value="1"/>
</dbReference>